<gene>
    <name evidence="2" type="ORF">FPE_LOCUS28163</name>
</gene>
<proteinExistence type="predicted"/>
<dbReference type="SUPFAM" id="SSF53098">
    <property type="entry name" value="Ribonuclease H-like"/>
    <property type="match status" value="1"/>
</dbReference>
<dbReference type="PANTHER" id="PTHR48475:SF2">
    <property type="entry name" value="RIBONUCLEASE H"/>
    <property type="match status" value="1"/>
</dbReference>
<dbReference type="PANTHER" id="PTHR48475">
    <property type="entry name" value="RIBONUCLEASE H"/>
    <property type="match status" value="1"/>
</dbReference>
<dbReference type="InterPro" id="IPR002156">
    <property type="entry name" value="RNaseH_domain"/>
</dbReference>
<evidence type="ECO:0000313" key="2">
    <source>
        <dbReference type="EMBL" id="CAI9780733.1"/>
    </source>
</evidence>
<organism evidence="2 3">
    <name type="scientific">Fraxinus pennsylvanica</name>
    <dbReference type="NCBI Taxonomy" id="56036"/>
    <lineage>
        <taxon>Eukaryota</taxon>
        <taxon>Viridiplantae</taxon>
        <taxon>Streptophyta</taxon>
        <taxon>Embryophyta</taxon>
        <taxon>Tracheophyta</taxon>
        <taxon>Spermatophyta</taxon>
        <taxon>Magnoliopsida</taxon>
        <taxon>eudicotyledons</taxon>
        <taxon>Gunneridae</taxon>
        <taxon>Pentapetalae</taxon>
        <taxon>asterids</taxon>
        <taxon>lamiids</taxon>
        <taxon>Lamiales</taxon>
        <taxon>Oleaceae</taxon>
        <taxon>Oleeae</taxon>
        <taxon>Fraxinus</taxon>
    </lineage>
</organism>
<dbReference type="SUPFAM" id="SSF56672">
    <property type="entry name" value="DNA/RNA polymerases"/>
    <property type="match status" value="1"/>
</dbReference>
<dbReference type="InterPro" id="IPR043502">
    <property type="entry name" value="DNA/RNA_pol_sf"/>
</dbReference>
<protein>
    <recommendedName>
        <fullName evidence="1">RNase H type-1 domain-containing protein</fullName>
    </recommendedName>
</protein>
<dbReference type="GO" id="GO:0004523">
    <property type="term" value="F:RNA-DNA hybrid ribonuclease activity"/>
    <property type="evidence" value="ECO:0007669"/>
    <property type="project" value="InterPro"/>
</dbReference>
<name>A0AAD2E913_9LAMI</name>
<dbReference type="InterPro" id="IPR041577">
    <property type="entry name" value="RT_RNaseH_2"/>
</dbReference>
<evidence type="ECO:0000259" key="1">
    <source>
        <dbReference type="PROSITE" id="PS50879"/>
    </source>
</evidence>
<dbReference type="InterPro" id="IPR036397">
    <property type="entry name" value="RNaseH_sf"/>
</dbReference>
<dbReference type="Gene3D" id="3.30.420.10">
    <property type="entry name" value="Ribonuclease H-like superfamily/Ribonuclease H"/>
    <property type="match status" value="1"/>
</dbReference>
<dbReference type="Proteomes" id="UP000834106">
    <property type="component" value="Chromosome 17"/>
</dbReference>
<feature type="domain" description="RNase H type-1" evidence="1">
    <location>
        <begin position="145"/>
        <end position="222"/>
    </location>
</feature>
<dbReference type="PROSITE" id="PS50879">
    <property type="entry name" value="RNASE_H_1"/>
    <property type="match status" value="1"/>
</dbReference>
<keyword evidence="3" id="KW-1185">Reference proteome</keyword>
<dbReference type="GO" id="GO:0003676">
    <property type="term" value="F:nucleic acid binding"/>
    <property type="evidence" value="ECO:0007669"/>
    <property type="project" value="InterPro"/>
</dbReference>
<sequence>MSRAADRCHHFFKAIVGSINFEWIKECQESLESLKQSLQQPPVLTRPCSGDVLSLFLAVSKYAVSAVPVKEFPEMHKHIYYFSQVMTDQPVKQILHRLETSGRMLKWTIEQSEFDIVFRPRTAIKAQVLVDFIVELTTPPDYPLQTKEFGKSVDGSSYGEGSRAGIIMIGPEFEELEYSLRFEFSATYNDAEYEAIITGLSLAAILGMTSVEICSDSKLIFG</sequence>
<accession>A0AAD2E913</accession>
<dbReference type="InterPro" id="IPR012337">
    <property type="entry name" value="RNaseH-like_sf"/>
</dbReference>
<dbReference type="AlphaFoldDB" id="A0AAD2E913"/>
<evidence type="ECO:0000313" key="3">
    <source>
        <dbReference type="Proteomes" id="UP000834106"/>
    </source>
</evidence>
<reference evidence="2" key="1">
    <citation type="submission" date="2023-05" db="EMBL/GenBank/DDBJ databases">
        <authorList>
            <person name="Huff M."/>
        </authorList>
    </citation>
    <scope>NUCLEOTIDE SEQUENCE</scope>
</reference>
<dbReference type="EMBL" id="OU503052">
    <property type="protein sequence ID" value="CAI9780733.1"/>
    <property type="molecule type" value="Genomic_DNA"/>
</dbReference>
<dbReference type="Pfam" id="PF17919">
    <property type="entry name" value="RT_RNaseH_2"/>
    <property type="match status" value="1"/>
</dbReference>